<dbReference type="RefSeq" id="WP_211336011.1">
    <property type="nucleotide sequence ID" value="NZ_RKHK01000001.1"/>
</dbReference>
<evidence type="ECO:0000313" key="9">
    <source>
        <dbReference type="Proteomes" id="UP000280668"/>
    </source>
</evidence>
<dbReference type="GO" id="GO:0005829">
    <property type="term" value="C:cytosol"/>
    <property type="evidence" value="ECO:0007669"/>
    <property type="project" value="TreeGrafter"/>
</dbReference>
<keyword evidence="2 5" id="KW-0690">Ribosome biogenesis</keyword>
<dbReference type="EMBL" id="RKHK01000001">
    <property type="protein sequence ID" value="ROR71710.1"/>
    <property type="molecule type" value="Genomic_DNA"/>
</dbReference>
<comment type="function">
    <text evidence="5">Could be a nuclease involved in processing of the 5'-end of pre-16S rRNA.</text>
</comment>
<evidence type="ECO:0000256" key="2">
    <source>
        <dbReference type="ARBA" id="ARBA00022517"/>
    </source>
</evidence>
<evidence type="ECO:0000256" key="1">
    <source>
        <dbReference type="ARBA" id="ARBA00022490"/>
    </source>
</evidence>
<dbReference type="InterPro" id="IPR037027">
    <property type="entry name" value="YqgF/RNaseH-like_dom_sf"/>
</dbReference>
<dbReference type="AlphaFoldDB" id="A0A3N2B8Z9"/>
<dbReference type="HAMAP" id="MF_00651">
    <property type="entry name" value="Nuclease_YqgF"/>
    <property type="match status" value="1"/>
</dbReference>
<accession>A0A3N2B8Z9</accession>
<organism evidence="8 9">
    <name type="scientific">Bogoriella caseilytica</name>
    <dbReference type="NCBI Taxonomy" id="56055"/>
    <lineage>
        <taxon>Bacteria</taxon>
        <taxon>Bacillati</taxon>
        <taxon>Actinomycetota</taxon>
        <taxon>Actinomycetes</taxon>
        <taxon>Micrococcales</taxon>
        <taxon>Bogoriellaceae</taxon>
        <taxon>Bogoriella</taxon>
    </lineage>
</organism>
<keyword evidence="3 5" id="KW-0540">Nuclease</keyword>
<sequence length="166" mass="17908">MTDLREGLRRGVRIAVDVGQARIGVAACDADGILATPVRTVARHDGSDVAEIVQIAAERDAIEILVGLPRTLRGDEGVAAREARNFARKLAKAAGVPVRMLDERLTTVTAHQQLHAAQRPMVEHRSVVDQAAAVVILEQALETERRTGAPAGELFPSKPTRQEDEL</sequence>
<evidence type="ECO:0000256" key="5">
    <source>
        <dbReference type="HAMAP-Rule" id="MF_00651"/>
    </source>
</evidence>
<evidence type="ECO:0000256" key="6">
    <source>
        <dbReference type="SAM" id="MobiDB-lite"/>
    </source>
</evidence>
<dbReference type="EC" id="3.1.-.-" evidence="5"/>
<dbReference type="GO" id="GO:0000967">
    <property type="term" value="P:rRNA 5'-end processing"/>
    <property type="evidence" value="ECO:0007669"/>
    <property type="project" value="UniProtKB-UniRule"/>
</dbReference>
<evidence type="ECO:0000313" key="8">
    <source>
        <dbReference type="EMBL" id="ROR71710.1"/>
    </source>
</evidence>
<dbReference type="SMART" id="SM00732">
    <property type="entry name" value="YqgFc"/>
    <property type="match status" value="1"/>
</dbReference>
<dbReference type="SUPFAM" id="SSF53098">
    <property type="entry name" value="Ribonuclease H-like"/>
    <property type="match status" value="1"/>
</dbReference>
<dbReference type="Gene3D" id="3.30.420.140">
    <property type="entry name" value="YqgF/RNase H-like domain"/>
    <property type="match status" value="1"/>
</dbReference>
<keyword evidence="9" id="KW-1185">Reference proteome</keyword>
<dbReference type="InterPro" id="IPR012337">
    <property type="entry name" value="RNaseH-like_sf"/>
</dbReference>
<comment type="similarity">
    <text evidence="5">Belongs to the YqgF HJR family.</text>
</comment>
<dbReference type="InterPro" id="IPR006641">
    <property type="entry name" value="YqgF/RNaseH-like_dom"/>
</dbReference>
<dbReference type="CDD" id="cd16964">
    <property type="entry name" value="YqgF"/>
    <property type="match status" value="1"/>
</dbReference>
<keyword evidence="1 5" id="KW-0963">Cytoplasm</keyword>
<evidence type="ECO:0000256" key="4">
    <source>
        <dbReference type="ARBA" id="ARBA00022801"/>
    </source>
</evidence>
<protein>
    <recommendedName>
        <fullName evidence="5">Putative pre-16S rRNA nuclease</fullName>
        <ecNumber evidence="5">3.1.-.-</ecNumber>
    </recommendedName>
</protein>
<feature type="domain" description="YqgF/RNase H-like" evidence="7">
    <location>
        <begin position="11"/>
        <end position="110"/>
    </location>
</feature>
<dbReference type="Proteomes" id="UP000280668">
    <property type="component" value="Unassembled WGS sequence"/>
</dbReference>
<evidence type="ECO:0000259" key="7">
    <source>
        <dbReference type="SMART" id="SM00732"/>
    </source>
</evidence>
<dbReference type="PANTHER" id="PTHR33317">
    <property type="entry name" value="POLYNUCLEOTIDYL TRANSFERASE, RIBONUCLEASE H-LIKE SUPERFAMILY PROTEIN"/>
    <property type="match status" value="1"/>
</dbReference>
<comment type="caution">
    <text evidence="8">The sequence shown here is derived from an EMBL/GenBank/DDBJ whole genome shotgun (WGS) entry which is preliminary data.</text>
</comment>
<dbReference type="GO" id="GO:0016788">
    <property type="term" value="F:hydrolase activity, acting on ester bonds"/>
    <property type="evidence" value="ECO:0007669"/>
    <property type="project" value="UniProtKB-UniRule"/>
</dbReference>
<dbReference type="NCBIfam" id="TIGR00250">
    <property type="entry name" value="RNAse_H_YqgF"/>
    <property type="match status" value="1"/>
</dbReference>
<dbReference type="Pfam" id="PF03652">
    <property type="entry name" value="RuvX"/>
    <property type="match status" value="1"/>
</dbReference>
<feature type="region of interest" description="Disordered" evidence="6">
    <location>
        <begin position="147"/>
        <end position="166"/>
    </location>
</feature>
<reference evidence="8 9" key="1">
    <citation type="submission" date="2018-11" db="EMBL/GenBank/DDBJ databases">
        <title>Sequencing the genomes of 1000 actinobacteria strains.</title>
        <authorList>
            <person name="Klenk H.-P."/>
        </authorList>
    </citation>
    <scope>NUCLEOTIDE SEQUENCE [LARGE SCALE GENOMIC DNA]</scope>
    <source>
        <strain evidence="8 9">DSM 11294</strain>
    </source>
</reference>
<keyword evidence="4 5" id="KW-0378">Hydrolase</keyword>
<comment type="subcellular location">
    <subcellularLocation>
        <location evidence="5">Cytoplasm</location>
    </subcellularLocation>
</comment>
<dbReference type="InterPro" id="IPR005227">
    <property type="entry name" value="YqgF"/>
</dbReference>
<gene>
    <name evidence="8" type="ORF">EDD31_0047</name>
</gene>
<dbReference type="PANTHER" id="PTHR33317:SF4">
    <property type="entry name" value="POLYNUCLEOTIDYL TRANSFERASE, RIBONUCLEASE H-LIKE SUPERFAMILY PROTEIN"/>
    <property type="match status" value="1"/>
</dbReference>
<evidence type="ECO:0000256" key="3">
    <source>
        <dbReference type="ARBA" id="ARBA00022722"/>
    </source>
</evidence>
<dbReference type="GO" id="GO:0004518">
    <property type="term" value="F:nuclease activity"/>
    <property type="evidence" value="ECO:0007669"/>
    <property type="project" value="UniProtKB-KW"/>
</dbReference>
<name>A0A3N2B8Z9_9MICO</name>
<proteinExistence type="inferred from homology"/>